<dbReference type="PROSITE" id="PS51186">
    <property type="entry name" value="GNAT"/>
    <property type="match status" value="1"/>
</dbReference>
<dbReference type="Pfam" id="PF00583">
    <property type="entry name" value="Acetyltransf_1"/>
    <property type="match status" value="1"/>
</dbReference>
<reference evidence="2 3" key="1">
    <citation type="journal article" date="2003" name="Int. J. Syst. Evol. Microbiol.">
        <title>Halobacillus salinus sp. nov., isolated from a salt lake on the coast of the East Sea in Korea.</title>
        <authorList>
            <person name="Yoon J.H."/>
            <person name="Kang K.H."/>
            <person name="Park Y.H."/>
        </authorList>
    </citation>
    <scope>NUCLEOTIDE SEQUENCE [LARGE SCALE GENOMIC DNA]</scope>
    <source>
        <strain evidence="2 3">HSL-3</strain>
    </source>
</reference>
<evidence type="ECO:0000313" key="3">
    <source>
        <dbReference type="Proteomes" id="UP000297982"/>
    </source>
</evidence>
<evidence type="ECO:0000259" key="1">
    <source>
        <dbReference type="PROSITE" id="PS51186"/>
    </source>
</evidence>
<proteinExistence type="predicted"/>
<gene>
    <name evidence="2" type="ORF">E4663_08200</name>
</gene>
<organism evidence="2 3">
    <name type="scientific">Halobacillus salinus</name>
    <dbReference type="NCBI Taxonomy" id="192814"/>
    <lineage>
        <taxon>Bacteria</taxon>
        <taxon>Bacillati</taxon>
        <taxon>Bacillota</taxon>
        <taxon>Bacilli</taxon>
        <taxon>Bacillales</taxon>
        <taxon>Bacillaceae</taxon>
        <taxon>Halobacillus</taxon>
    </lineage>
</organism>
<comment type="caution">
    <text evidence="2">The sequence shown here is derived from an EMBL/GenBank/DDBJ whole genome shotgun (WGS) entry which is preliminary data.</text>
</comment>
<sequence>MRQAFFVFLKRICCWFVYQEAREGVDGMSLYLKSLTSHDGEEVYQMLQEIDANDNGFTNEVKGMTYEHYLKWLQANAAYAQGLDLNEGMVPQTTYWLFHDEEPVGYGRIRHFLNENLRKNSGHLGYAISSSHRGKGYGYTLLGLLIHKCIELGIEPIQVGVNNSNERSNALVKRQGGIVHSRTEKKNIYKVETERFLHQWEGWDNH</sequence>
<feature type="domain" description="N-acetyltransferase" evidence="1">
    <location>
        <begin position="30"/>
        <end position="198"/>
    </location>
</feature>
<protein>
    <submittedName>
        <fullName evidence="2">GNAT family N-acetyltransferase</fullName>
    </submittedName>
</protein>
<evidence type="ECO:0000313" key="2">
    <source>
        <dbReference type="EMBL" id="TGB04961.1"/>
    </source>
</evidence>
<name>A0A4Z0H6F4_9BACI</name>
<dbReference type="GO" id="GO:0016747">
    <property type="term" value="F:acyltransferase activity, transferring groups other than amino-acyl groups"/>
    <property type="evidence" value="ECO:0007669"/>
    <property type="project" value="InterPro"/>
</dbReference>
<dbReference type="STRING" id="192814.GCA_900166575_01983"/>
<dbReference type="EMBL" id="SRJC01000001">
    <property type="protein sequence ID" value="TGB04961.1"/>
    <property type="molecule type" value="Genomic_DNA"/>
</dbReference>
<dbReference type="PANTHER" id="PTHR39173:SF1">
    <property type="entry name" value="ACETYLTRANSFERASE"/>
    <property type="match status" value="1"/>
</dbReference>
<dbReference type="InterPro" id="IPR000182">
    <property type="entry name" value="GNAT_dom"/>
</dbReference>
<dbReference type="CDD" id="cd04301">
    <property type="entry name" value="NAT_SF"/>
    <property type="match status" value="1"/>
</dbReference>
<dbReference type="Gene3D" id="3.40.630.30">
    <property type="match status" value="1"/>
</dbReference>
<dbReference type="SUPFAM" id="SSF55729">
    <property type="entry name" value="Acyl-CoA N-acyltransferases (Nat)"/>
    <property type="match status" value="1"/>
</dbReference>
<keyword evidence="3" id="KW-1185">Reference proteome</keyword>
<keyword evidence="2" id="KW-0808">Transferase</keyword>
<dbReference type="PANTHER" id="PTHR39173">
    <property type="entry name" value="ACETYLTRANSFERASE"/>
    <property type="match status" value="1"/>
</dbReference>
<dbReference type="AlphaFoldDB" id="A0A4Z0H6F4"/>
<dbReference type="InterPro" id="IPR016181">
    <property type="entry name" value="Acyl_CoA_acyltransferase"/>
</dbReference>
<accession>A0A4Z0H6F4</accession>
<dbReference type="Proteomes" id="UP000297982">
    <property type="component" value="Unassembled WGS sequence"/>
</dbReference>